<protein>
    <submittedName>
        <fullName evidence="1">Uncharacterized protein</fullName>
    </submittedName>
</protein>
<sequence>MAEAMTITAIAPLAVMMSITGMGTARAGAMPTGAPARSPEGAAPAWLHAPVADRAVAVCLARPVRVVVVDVPVVGDTAREAEVVPVGAVMVAPEVVENPVVRATEAGLSLIRRMEEGAVIQPPFFITSSQRVCAQAPEGINLG</sequence>
<proteinExistence type="predicted"/>
<gene>
    <name evidence="1" type="ORF">AD952_03680</name>
</gene>
<dbReference type="EMBL" id="LHZY01000005">
    <property type="protein sequence ID" value="KXV72512.1"/>
    <property type="molecule type" value="Genomic_DNA"/>
</dbReference>
<comment type="caution">
    <text evidence="1">The sequence shown here is derived from an EMBL/GenBank/DDBJ whole genome shotgun (WGS) entry which is preliminary data.</text>
</comment>
<evidence type="ECO:0000313" key="1">
    <source>
        <dbReference type="EMBL" id="KXV72512.1"/>
    </source>
</evidence>
<reference evidence="1 2" key="1">
    <citation type="submission" date="2015-06" db="EMBL/GenBank/DDBJ databases">
        <title>Improved classification and identification of acetic acid bacteria using matrix-assisted laser desorption/ionization time-of-flight mass spectrometry; Gluconobacter nephelii and Gluconobacter uchimurae are later heterotypic synonyms of Gluconobacter japonicus and Gluconobacter oxydans, respectively.</title>
        <authorList>
            <person name="Li L."/>
            <person name="Cleenwerck I."/>
            <person name="De Vuyst L."/>
            <person name="Vandamme P."/>
        </authorList>
    </citation>
    <scope>NUCLEOTIDE SEQUENCE [LARGE SCALE GENOMIC DNA]</scope>
    <source>
        <strain evidence="1 2">LMG 1608</strain>
    </source>
</reference>
<dbReference type="Proteomes" id="UP000075312">
    <property type="component" value="Unassembled WGS sequence"/>
</dbReference>
<dbReference type="AlphaFoldDB" id="A0A149UX68"/>
<evidence type="ECO:0000313" key="2">
    <source>
        <dbReference type="Proteomes" id="UP000075312"/>
    </source>
</evidence>
<organism evidence="1 2">
    <name type="scientific">Acetobacter cerevisiae</name>
    <dbReference type="NCBI Taxonomy" id="178900"/>
    <lineage>
        <taxon>Bacteria</taxon>
        <taxon>Pseudomonadati</taxon>
        <taxon>Pseudomonadota</taxon>
        <taxon>Alphaproteobacteria</taxon>
        <taxon>Acetobacterales</taxon>
        <taxon>Acetobacteraceae</taxon>
        <taxon>Acetobacter</taxon>
    </lineage>
</organism>
<name>A0A149UX68_9PROT</name>
<accession>A0A149UX68</accession>